<evidence type="ECO:0000256" key="2">
    <source>
        <dbReference type="PROSITE-ProRule" id="PRU10038"/>
    </source>
</evidence>
<evidence type="ECO:0000259" key="3">
    <source>
        <dbReference type="Pfam" id="PF07859"/>
    </source>
</evidence>
<proteinExistence type="inferred from homology"/>
<keyword evidence="5" id="KW-1185">Reference proteome</keyword>
<comment type="similarity">
    <text evidence="1">Belongs to the 'GDXG' lipolytic enzyme family.</text>
</comment>
<feature type="domain" description="Alpha/beta hydrolase fold-3" evidence="3">
    <location>
        <begin position="75"/>
        <end position="295"/>
    </location>
</feature>
<dbReference type="AlphaFoldDB" id="A0AAD7QF25"/>
<dbReference type="InterPro" id="IPR050466">
    <property type="entry name" value="Carboxylest/Gibb_receptor"/>
</dbReference>
<evidence type="ECO:0000256" key="1">
    <source>
        <dbReference type="ARBA" id="ARBA00010515"/>
    </source>
</evidence>
<feature type="active site" evidence="2">
    <location>
        <position position="160"/>
    </location>
</feature>
<dbReference type="PANTHER" id="PTHR23024:SF551">
    <property type="entry name" value="2-HYDROXYISOFLAVANONE DEHYDRATASE-LIKE"/>
    <property type="match status" value="1"/>
</dbReference>
<comment type="caution">
    <text evidence="4">The sequence shown here is derived from an EMBL/GenBank/DDBJ whole genome shotgun (WGS) entry which is preliminary data.</text>
</comment>
<dbReference type="InterPro" id="IPR013094">
    <property type="entry name" value="AB_hydrolase_3"/>
</dbReference>
<dbReference type="SUPFAM" id="SSF53474">
    <property type="entry name" value="alpha/beta-Hydrolases"/>
    <property type="match status" value="1"/>
</dbReference>
<dbReference type="Proteomes" id="UP001163823">
    <property type="component" value="Chromosome 2"/>
</dbReference>
<name>A0AAD7QF25_QUISA</name>
<dbReference type="PANTHER" id="PTHR23024">
    <property type="entry name" value="ARYLACETAMIDE DEACETYLASE"/>
    <property type="match status" value="1"/>
</dbReference>
<dbReference type="InterPro" id="IPR029058">
    <property type="entry name" value="AB_hydrolase_fold"/>
</dbReference>
<dbReference type="EMBL" id="JARAOO010000002">
    <property type="protein sequence ID" value="KAJ7980075.1"/>
    <property type="molecule type" value="Genomic_DNA"/>
</dbReference>
<evidence type="ECO:0000313" key="4">
    <source>
        <dbReference type="EMBL" id="KAJ7980075.1"/>
    </source>
</evidence>
<protein>
    <submittedName>
        <fullName evidence="4">2-hydroxyisoflavanone dehydratase-like</fullName>
    </submittedName>
</protein>
<dbReference type="KEGG" id="qsa:O6P43_003395"/>
<dbReference type="InterPro" id="IPR033140">
    <property type="entry name" value="Lipase_GDXG_put_SER_AS"/>
</dbReference>
<dbReference type="GO" id="GO:0016787">
    <property type="term" value="F:hydrolase activity"/>
    <property type="evidence" value="ECO:0007669"/>
    <property type="project" value="InterPro"/>
</dbReference>
<evidence type="ECO:0000313" key="5">
    <source>
        <dbReference type="Proteomes" id="UP001163823"/>
    </source>
</evidence>
<accession>A0AAD7QF25</accession>
<reference evidence="4" key="1">
    <citation type="journal article" date="2023" name="Science">
        <title>Elucidation of the pathway for biosynthesis of saponin adjuvants from the soapbark tree.</title>
        <authorList>
            <person name="Reed J."/>
            <person name="Orme A."/>
            <person name="El-Demerdash A."/>
            <person name="Owen C."/>
            <person name="Martin L.B.B."/>
            <person name="Misra R.C."/>
            <person name="Kikuchi S."/>
            <person name="Rejzek M."/>
            <person name="Martin A.C."/>
            <person name="Harkess A."/>
            <person name="Leebens-Mack J."/>
            <person name="Louveau T."/>
            <person name="Stephenson M.J."/>
            <person name="Osbourn A."/>
        </authorList>
    </citation>
    <scope>NUCLEOTIDE SEQUENCE</scope>
    <source>
        <strain evidence="4">S10</strain>
    </source>
</reference>
<dbReference type="PROSITE" id="PS01174">
    <property type="entry name" value="LIPASE_GDXG_SER"/>
    <property type="match status" value="1"/>
</dbReference>
<gene>
    <name evidence="4" type="ORF">O6P43_003395</name>
</gene>
<sequence length="317" mass="35189">MGSFAKEVILEIPPVRVYKDGTAERLPEFPYVPLSPQDPQTGVSSKDITISKNPLISVRIFLPKLTKPNQKLPILVYFHGGFESAFTSHSQRYLNSLVSEAHVIAVTVEYRQAPEHYLPAAYEDGWTALQWVASHANRIHGEPWLVNYGDFEKLNISGDSAGANIAHNIITRAGVDVLPNGVKISKAVLTHPYFWSSKPVLAEPVDKHENGIPQLMWDFAYPSAPGGIDNPMVNPIVNGVESLKGLGCSKLLVTVAECDQLLRERGVWYFNSVKESGWKGEVELIEVEGVGHAFQIMNTDTEEAKNFIKRLALFLQN</sequence>
<dbReference type="Gene3D" id="3.40.50.1820">
    <property type="entry name" value="alpha/beta hydrolase"/>
    <property type="match status" value="1"/>
</dbReference>
<dbReference type="Pfam" id="PF07859">
    <property type="entry name" value="Abhydrolase_3"/>
    <property type="match status" value="1"/>
</dbReference>
<organism evidence="4 5">
    <name type="scientific">Quillaja saponaria</name>
    <name type="common">Soap bark tree</name>
    <dbReference type="NCBI Taxonomy" id="32244"/>
    <lineage>
        <taxon>Eukaryota</taxon>
        <taxon>Viridiplantae</taxon>
        <taxon>Streptophyta</taxon>
        <taxon>Embryophyta</taxon>
        <taxon>Tracheophyta</taxon>
        <taxon>Spermatophyta</taxon>
        <taxon>Magnoliopsida</taxon>
        <taxon>eudicotyledons</taxon>
        <taxon>Gunneridae</taxon>
        <taxon>Pentapetalae</taxon>
        <taxon>rosids</taxon>
        <taxon>fabids</taxon>
        <taxon>Fabales</taxon>
        <taxon>Quillajaceae</taxon>
        <taxon>Quillaja</taxon>
    </lineage>
</organism>